<dbReference type="SUPFAM" id="SSF159501">
    <property type="entry name" value="EreA/ChaN-like"/>
    <property type="match status" value="1"/>
</dbReference>
<evidence type="ECO:0000313" key="2">
    <source>
        <dbReference type="Proteomes" id="UP001204376"/>
    </source>
</evidence>
<protein>
    <submittedName>
        <fullName evidence="1">Erythromycin esterase family protein</fullName>
    </submittedName>
</protein>
<organism evidence="1 2">
    <name type="scientific">Mucilaginibacter aquariorum</name>
    <dbReference type="NCBI Taxonomy" id="2967225"/>
    <lineage>
        <taxon>Bacteria</taxon>
        <taxon>Pseudomonadati</taxon>
        <taxon>Bacteroidota</taxon>
        <taxon>Sphingobacteriia</taxon>
        <taxon>Sphingobacteriales</taxon>
        <taxon>Sphingobacteriaceae</taxon>
        <taxon>Mucilaginibacter</taxon>
    </lineage>
</organism>
<dbReference type="Gene3D" id="3.30.1870.10">
    <property type="entry name" value="EreA-like, domain 2"/>
    <property type="match status" value="1"/>
</dbReference>
<proteinExistence type="predicted"/>
<reference evidence="1 2" key="1">
    <citation type="submission" date="2022-07" db="EMBL/GenBank/DDBJ databases">
        <title>Mucilaginibacter sp. JC4.</title>
        <authorList>
            <person name="Le V."/>
            <person name="Ko S.-R."/>
            <person name="Ahn C.-Y."/>
            <person name="Oh H.-M."/>
        </authorList>
    </citation>
    <scope>NUCLEOTIDE SEQUENCE [LARGE SCALE GENOMIC DNA]</scope>
    <source>
        <strain evidence="1 2">JC4</strain>
    </source>
</reference>
<comment type="caution">
    <text evidence="1">The sequence shown here is derived from an EMBL/GenBank/DDBJ whole genome shotgun (WGS) entry which is preliminary data.</text>
</comment>
<dbReference type="PIRSF" id="PIRSF036794">
    <property type="entry name" value="UCP_erythr_ester"/>
    <property type="match status" value="1"/>
</dbReference>
<name>A0ABT1SXU1_9SPHI</name>
<dbReference type="PANTHER" id="PTHR31299">
    <property type="entry name" value="ESTERASE, PUTATIVE (AFU_ORTHOLOGUE AFUA_1G05850)-RELATED"/>
    <property type="match status" value="1"/>
</dbReference>
<keyword evidence="2" id="KW-1185">Reference proteome</keyword>
<accession>A0ABT1SXU1</accession>
<dbReference type="Proteomes" id="UP001204376">
    <property type="component" value="Unassembled WGS sequence"/>
</dbReference>
<dbReference type="InterPro" id="IPR052036">
    <property type="entry name" value="Hydrolase/PRTase-associated"/>
</dbReference>
<dbReference type="Pfam" id="PF05139">
    <property type="entry name" value="Erythro_esteras"/>
    <property type="match status" value="1"/>
</dbReference>
<dbReference type="InterPro" id="IPR014622">
    <property type="entry name" value="UCP036794_erythomycin"/>
</dbReference>
<sequence>MTPEQNSKIASLTTPVQKTYSLKNAEDLDPLMERIGDARCVMLGEASHGTHEYYTWRTAISKRLIEEKGFSFIAVEGDWPDCYRLNRYIKCYADQNKKSHQLLQNFRRWPTWMWANWEVDALMNWLKVYNTGKAANKRVGFYGLDVYSLWESMEALVNYLQANDPKAAELAKQAIRCFEPYGEDGQEYARAQYSLESSCRQEVINLLAEIRKKTPVYDHDPEAALNTEQNAHVAVNAEAYYTNMVGFNDNTWNLRDTHMMETLQRLMTFHSPGAKAIVWEHNTHIGDARYTDMKRHGMFNTGQLAREQFGESETVLVGFGSYLGTVIAGKQWGATMEVMPVPAAREGSVEERMHRKYGENRLLIFDGNNDRYNEVMPHRAIGVVYNPLHEKYGNYVPTILSSRYDAFLYIDKTTALHSLHIKPDGNLVPETYPFNF</sequence>
<dbReference type="CDD" id="cd14728">
    <property type="entry name" value="Ere-like"/>
    <property type="match status" value="1"/>
</dbReference>
<dbReference type="Gene3D" id="1.20.1440.30">
    <property type="entry name" value="Biosynthetic Protein domain"/>
    <property type="match status" value="1"/>
</dbReference>
<dbReference type="Gene3D" id="3.40.1660.10">
    <property type="entry name" value="EreA-like (biosynthetic domain)"/>
    <property type="match status" value="1"/>
</dbReference>
<dbReference type="InterPro" id="IPR007815">
    <property type="entry name" value="Emycin_Estase"/>
</dbReference>
<evidence type="ECO:0000313" key="1">
    <source>
        <dbReference type="EMBL" id="MCQ6957167.1"/>
    </source>
</evidence>
<dbReference type="RefSeq" id="WP_256537376.1">
    <property type="nucleotide sequence ID" value="NZ_JANHOH010000001.1"/>
</dbReference>
<dbReference type="PANTHER" id="PTHR31299:SF0">
    <property type="entry name" value="ESTERASE, PUTATIVE (AFU_ORTHOLOGUE AFUA_1G05850)-RELATED"/>
    <property type="match status" value="1"/>
</dbReference>
<gene>
    <name evidence="1" type="ORF">NPE20_04330</name>
</gene>
<dbReference type="EMBL" id="JANHOH010000001">
    <property type="protein sequence ID" value="MCQ6957167.1"/>
    <property type="molecule type" value="Genomic_DNA"/>
</dbReference>